<keyword evidence="14" id="KW-1185">Reference proteome</keyword>
<dbReference type="Pfam" id="PF05970">
    <property type="entry name" value="PIF1"/>
    <property type="match status" value="1"/>
</dbReference>
<dbReference type="GO" id="GO:0005524">
    <property type="term" value="F:ATP binding"/>
    <property type="evidence" value="ECO:0007669"/>
    <property type="project" value="UniProtKB-KW"/>
</dbReference>
<sequence>QRAAVDLALSGASFFRGGQAGTGKSAALRAITAALTARHGRDAVGVTASTGLAAAALGGTTLHAWAGVGLATHPVEALVRYMRAPARARWRRTRVLLIDEVSMLSAAFLTTVADVGAGVLRDYTGAPFGGLQVIAVGDFLQLPPVAKPRWQRQQQRPQRHGGGGGADDAAADGDGDGHWVGGGGGGGDGFAFQSPVWNTLFPRTRLLTRVHRQADPAFVAVLNEVRVGALSPAGRAYLTARVAPPRPPDADGDADADTYVWLGSHKASVAARNEARLARIAAAAHVYEADDWAATAAAARRLPTLRPPPAVALKVGARVICTKNVAPAAGVVNGAAGVVVGFAPPPAGARRDAGGRLVVGPDRRGGGVGGAPPPDPDDALPLLDAAAVAAIPYRRLVAVCKTYRVDLSALPRRTGDALRAALTARVAAVAARRDAAAAAAAAA</sequence>
<dbReference type="Proteomes" id="UP000218209">
    <property type="component" value="Unassembled WGS sequence"/>
</dbReference>
<dbReference type="GO" id="GO:0006310">
    <property type="term" value="P:DNA recombination"/>
    <property type="evidence" value="ECO:0007669"/>
    <property type="project" value="UniProtKB-KW"/>
</dbReference>
<evidence type="ECO:0000256" key="6">
    <source>
        <dbReference type="ARBA" id="ARBA00023125"/>
    </source>
</evidence>
<keyword evidence="8" id="KW-0413">Isomerase</keyword>
<dbReference type="InterPro" id="IPR051055">
    <property type="entry name" value="PIF1_helicase"/>
</dbReference>
<evidence type="ECO:0000259" key="11">
    <source>
        <dbReference type="Pfam" id="PF05970"/>
    </source>
</evidence>
<evidence type="ECO:0000256" key="3">
    <source>
        <dbReference type="ARBA" id="ARBA00022801"/>
    </source>
</evidence>
<keyword evidence="9" id="KW-0233">DNA recombination</keyword>
<keyword evidence="3 9" id="KW-0378">Hydrolase</keyword>
<organism evidence="13 14">
    <name type="scientific">Porphyra umbilicalis</name>
    <name type="common">Purple laver</name>
    <name type="synonym">Red alga</name>
    <dbReference type="NCBI Taxonomy" id="2786"/>
    <lineage>
        <taxon>Eukaryota</taxon>
        <taxon>Rhodophyta</taxon>
        <taxon>Bangiophyceae</taxon>
        <taxon>Bangiales</taxon>
        <taxon>Bangiaceae</taxon>
        <taxon>Porphyra</taxon>
    </lineage>
</organism>
<evidence type="ECO:0000259" key="12">
    <source>
        <dbReference type="Pfam" id="PF21530"/>
    </source>
</evidence>
<feature type="domain" description="DNA helicase Pif1-like 2B" evidence="12">
    <location>
        <begin position="311"/>
        <end position="342"/>
    </location>
</feature>
<keyword evidence="1 9" id="KW-0547">Nucleotide-binding</keyword>
<evidence type="ECO:0000256" key="7">
    <source>
        <dbReference type="ARBA" id="ARBA00023204"/>
    </source>
</evidence>
<feature type="region of interest" description="Disordered" evidence="10">
    <location>
        <begin position="148"/>
        <end position="184"/>
    </location>
</feature>
<dbReference type="SUPFAM" id="SSF52540">
    <property type="entry name" value="P-loop containing nucleoside triphosphate hydrolases"/>
    <property type="match status" value="2"/>
</dbReference>
<dbReference type="AlphaFoldDB" id="A0A1X6NIY8"/>
<comment type="cofactor">
    <cofactor evidence="9">
        <name>Mg(2+)</name>
        <dbReference type="ChEBI" id="CHEBI:18420"/>
    </cofactor>
</comment>
<evidence type="ECO:0000256" key="2">
    <source>
        <dbReference type="ARBA" id="ARBA00022763"/>
    </source>
</evidence>
<evidence type="ECO:0000256" key="10">
    <source>
        <dbReference type="SAM" id="MobiDB-lite"/>
    </source>
</evidence>
<dbReference type="PANTHER" id="PTHR47642">
    <property type="entry name" value="ATP-DEPENDENT DNA HELICASE"/>
    <property type="match status" value="1"/>
</dbReference>
<evidence type="ECO:0000256" key="5">
    <source>
        <dbReference type="ARBA" id="ARBA00022840"/>
    </source>
</evidence>
<keyword evidence="2 9" id="KW-0227">DNA damage</keyword>
<dbReference type="InterPro" id="IPR049163">
    <property type="entry name" value="Pif1-like_2B_dom"/>
</dbReference>
<dbReference type="Pfam" id="PF21530">
    <property type="entry name" value="Pif1_2B_dom"/>
    <property type="match status" value="1"/>
</dbReference>
<evidence type="ECO:0000256" key="1">
    <source>
        <dbReference type="ARBA" id="ARBA00022741"/>
    </source>
</evidence>
<feature type="domain" description="DNA helicase Pif1-like DEAD-box helicase" evidence="11">
    <location>
        <begin position="9"/>
        <end position="148"/>
    </location>
</feature>
<feature type="non-terminal residue" evidence="13">
    <location>
        <position position="443"/>
    </location>
</feature>
<comment type="similarity">
    <text evidence="9">Belongs to the helicase family.</text>
</comment>
<evidence type="ECO:0000256" key="8">
    <source>
        <dbReference type="ARBA" id="ARBA00023235"/>
    </source>
</evidence>
<dbReference type="EC" id="5.6.2.3" evidence="9"/>
<evidence type="ECO:0000313" key="14">
    <source>
        <dbReference type="Proteomes" id="UP000218209"/>
    </source>
</evidence>
<evidence type="ECO:0000256" key="9">
    <source>
        <dbReference type="RuleBase" id="RU363044"/>
    </source>
</evidence>
<feature type="non-terminal residue" evidence="13">
    <location>
        <position position="1"/>
    </location>
</feature>
<evidence type="ECO:0000313" key="13">
    <source>
        <dbReference type="EMBL" id="OSX68416.1"/>
    </source>
</evidence>
<dbReference type="InterPro" id="IPR027417">
    <property type="entry name" value="P-loop_NTPase"/>
</dbReference>
<dbReference type="EMBL" id="KV920588">
    <property type="protein sequence ID" value="OSX68416.1"/>
    <property type="molecule type" value="Genomic_DNA"/>
</dbReference>
<dbReference type="GO" id="GO:0043139">
    <property type="term" value="F:5'-3' DNA helicase activity"/>
    <property type="evidence" value="ECO:0007669"/>
    <property type="project" value="UniProtKB-EC"/>
</dbReference>
<dbReference type="GO" id="GO:0000723">
    <property type="term" value="P:telomere maintenance"/>
    <property type="evidence" value="ECO:0007669"/>
    <property type="project" value="InterPro"/>
</dbReference>
<comment type="catalytic activity">
    <reaction evidence="9">
        <text>ATP + H2O = ADP + phosphate + H(+)</text>
        <dbReference type="Rhea" id="RHEA:13065"/>
        <dbReference type="ChEBI" id="CHEBI:15377"/>
        <dbReference type="ChEBI" id="CHEBI:15378"/>
        <dbReference type="ChEBI" id="CHEBI:30616"/>
        <dbReference type="ChEBI" id="CHEBI:43474"/>
        <dbReference type="ChEBI" id="CHEBI:456216"/>
        <dbReference type="EC" id="5.6.2.3"/>
    </reaction>
</comment>
<dbReference type="PANTHER" id="PTHR47642:SF5">
    <property type="entry name" value="ATP-DEPENDENT DNA HELICASE"/>
    <property type="match status" value="1"/>
</dbReference>
<accession>A0A1X6NIY8</accession>
<dbReference type="GO" id="GO:0016887">
    <property type="term" value="F:ATP hydrolysis activity"/>
    <property type="evidence" value="ECO:0007669"/>
    <property type="project" value="RHEA"/>
</dbReference>
<dbReference type="OrthoDB" id="432234at2759"/>
<name>A0A1X6NIY8_PORUM</name>
<keyword evidence="5 9" id="KW-0067">ATP-binding</keyword>
<keyword evidence="4 9" id="KW-0347">Helicase</keyword>
<evidence type="ECO:0000256" key="4">
    <source>
        <dbReference type="ARBA" id="ARBA00022806"/>
    </source>
</evidence>
<dbReference type="Gene3D" id="3.40.50.300">
    <property type="entry name" value="P-loop containing nucleotide triphosphate hydrolases"/>
    <property type="match status" value="1"/>
</dbReference>
<gene>
    <name evidence="13" type="ORF">BU14_2845s0001</name>
</gene>
<dbReference type="GO" id="GO:0006281">
    <property type="term" value="P:DNA repair"/>
    <property type="evidence" value="ECO:0007669"/>
    <property type="project" value="UniProtKB-KW"/>
</dbReference>
<dbReference type="InterPro" id="IPR010285">
    <property type="entry name" value="DNA_helicase_pif1-like_DEAD"/>
</dbReference>
<proteinExistence type="inferred from homology"/>
<reference evidence="13 14" key="1">
    <citation type="submission" date="2017-03" db="EMBL/GenBank/DDBJ databases">
        <title>WGS assembly of Porphyra umbilicalis.</title>
        <authorList>
            <person name="Brawley S.H."/>
            <person name="Blouin N.A."/>
            <person name="Ficko-Blean E."/>
            <person name="Wheeler G.L."/>
            <person name="Lohr M."/>
            <person name="Goodson H.V."/>
            <person name="Jenkins J.W."/>
            <person name="Blaby-Haas C.E."/>
            <person name="Helliwell K.E."/>
            <person name="Chan C."/>
            <person name="Marriage T."/>
            <person name="Bhattacharya D."/>
            <person name="Klein A.S."/>
            <person name="Badis Y."/>
            <person name="Brodie J."/>
            <person name="Cao Y."/>
            <person name="Collen J."/>
            <person name="Dittami S.M."/>
            <person name="Gachon C.M."/>
            <person name="Green B.R."/>
            <person name="Karpowicz S."/>
            <person name="Kim J.W."/>
            <person name="Kudahl U."/>
            <person name="Lin S."/>
            <person name="Michel G."/>
            <person name="Mittag M."/>
            <person name="Olson B.J."/>
            <person name="Pangilinan J."/>
            <person name="Peng Y."/>
            <person name="Qiu H."/>
            <person name="Shu S."/>
            <person name="Singer J.T."/>
            <person name="Smith A.G."/>
            <person name="Sprecher B.N."/>
            <person name="Wagner V."/>
            <person name="Wang W."/>
            <person name="Wang Z.-Y."/>
            <person name="Yan J."/>
            <person name="Yarish C."/>
            <person name="Zoeuner-Riek S."/>
            <person name="Zhuang Y."/>
            <person name="Zou Y."/>
            <person name="Lindquist E.A."/>
            <person name="Grimwood J."/>
            <person name="Barry K."/>
            <person name="Rokhsar D.S."/>
            <person name="Schmutz J."/>
            <person name="Stiller J.W."/>
            <person name="Grossman A.R."/>
            <person name="Prochnik S.E."/>
        </authorList>
    </citation>
    <scope>NUCLEOTIDE SEQUENCE [LARGE SCALE GENOMIC DNA]</scope>
    <source>
        <strain evidence="13">4086291</strain>
    </source>
</reference>
<keyword evidence="7 9" id="KW-0234">DNA repair</keyword>
<keyword evidence="6" id="KW-0238">DNA-binding</keyword>
<protein>
    <recommendedName>
        <fullName evidence="9">ATP-dependent DNA helicase</fullName>
        <ecNumber evidence="9">5.6.2.3</ecNumber>
    </recommendedName>
</protein>